<protein>
    <submittedName>
        <fullName evidence="8">Exonuclease VII, large subunit</fullName>
    </submittedName>
</protein>
<dbReference type="PANTHER" id="PTHR30008:SF0">
    <property type="entry name" value="EXODEOXYRIBONUCLEASE 7 LARGE SUBUNIT"/>
    <property type="match status" value="1"/>
</dbReference>
<dbReference type="HAMAP" id="MF_00378">
    <property type="entry name" value="Exonuc_7_L"/>
    <property type="match status" value="1"/>
</dbReference>
<evidence type="ECO:0000313" key="8">
    <source>
        <dbReference type="EMBL" id="VVU95312.1"/>
    </source>
</evidence>
<keyword evidence="5" id="KW-0175">Coiled coil</keyword>
<evidence type="ECO:0000259" key="7">
    <source>
        <dbReference type="Pfam" id="PF13742"/>
    </source>
</evidence>
<dbReference type="InterPro" id="IPR003753">
    <property type="entry name" value="Exonuc_VII_L"/>
</dbReference>
<evidence type="ECO:0000256" key="2">
    <source>
        <dbReference type="ARBA" id="ARBA00022722"/>
    </source>
</evidence>
<dbReference type="InterPro" id="IPR025824">
    <property type="entry name" value="OB-fold_nuc-bd_dom"/>
</dbReference>
<dbReference type="GO" id="GO:0008855">
    <property type="term" value="F:exodeoxyribonuclease VII activity"/>
    <property type="evidence" value="ECO:0007669"/>
    <property type="project" value="InterPro"/>
</dbReference>
<dbReference type="Pfam" id="PF02601">
    <property type="entry name" value="Exonuc_VII_L"/>
    <property type="match status" value="1"/>
</dbReference>
<dbReference type="EMBL" id="CABVLZ010000004">
    <property type="protein sequence ID" value="VVU95312.1"/>
    <property type="molecule type" value="Genomic_DNA"/>
</dbReference>
<dbReference type="InterPro" id="IPR020579">
    <property type="entry name" value="Exonuc_VII_lsu_C"/>
</dbReference>
<dbReference type="PANTHER" id="PTHR30008">
    <property type="entry name" value="EXODEOXYRIBONUCLEASE 7 LARGE SUBUNIT"/>
    <property type="match status" value="1"/>
</dbReference>
<evidence type="ECO:0000256" key="5">
    <source>
        <dbReference type="SAM" id="Coils"/>
    </source>
</evidence>
<keyword evidence="4 8" id="KW-0269">Exonuclease</keyword>
<dbReference type="NCBIfam" id="TIGR00237">
    <property type="entry name" value="xseA"/>
    <property type="match status" value="1"/>
</dbReference>
<dbReference type="CDD" id="cd04489">
    <property type="entry name" value="ExoVII_LU_OBF"/>
    <property type="match status" value="1"/>
</dbReference>
<feature type="domain" description="OB-fold nucleic acid binding" evidence="7">
    <location>
        <begin position="3"/>
        <end position="96"/>
    </location>
</feature>
<evidence type="ECO:0000256" key="1">
    <source>
        <dbReference type="ARBA" id="ARBA00022490"/>
    </source>
</evidence>
<keyword evidence="1" id="KW-0963">Cytoplasm</keyword>
<dbReference type="Pfam" id="PF13742">
    <property type="entry name" value="tRNA_anti_2"/>
    <property type="match status" value="1"/>
</dbReference>
<keyword evidence="3" id="KW-0378">Hydrolase</keyword>
<sequence length="382" mass="43739">MKLSISELNDMINLGIENAFPKNIKLTGEISNLRNSRGHLYMNLKDSDSLIKAIMWKSTYNELDVELNEGNKVDIIGHLNYYVPSGSISFIIKKVEVKKDIGKIKQQYEELKEKYKQLGYFDPQNKKKPPSNIKKVTIITSQDGAALQDILYTFKRHELKIEIKVINAIVQGKNCPKDVSVAMSKIEEDSDVILLTRGGGDMEDLFGFSNPLVIEAIHNCNIFTISAVGHEIDFMLSDFVADHRAPTPSLAAEFIVHNNRKMNENINELERKILDILKERFNKIKLFLLNCENKLENPIEIINNIEEKVLYLLANKMGLYKKQIQLYTQQIDILAPNKDVTKLFINNKSINSLRAFKKAIKTDTTAKLMFYDGEIEIIINKK</sequence>
<dbReference type="GO" id="GO:0009318">
    <property type="term" value="C:exodeoxyribonuclease VII complex"/>
    <property type="evidence" value="ECO:0007669"/>
    <property type="project" value="InterPro"/>
</dbReference>
<reference evidence="8" key="1">
    <citation type="submission" date="2019-09" db="EMBL/GenBank/DDBJ databases">
        <authorList>
            <person name="Needham M D."/>
        </authorList>
    </citation>
    <scope>NUCLEOTIDE SEQUENCE</scope>
</reference>
<name>A0A5E8CM30_9ZZZZ</name>
<feature type="domain" description="Exonuclease VII large subunit C-terminal" evidence="6">
    <location>
        <begin position="120"/>
        <end position="335"/>
    </location>
</feature>
<evidence type="ECO:0000259" key="6">
    <source>
        <dbReference type="Pfam" id="PF02601"/>
    </source>
</evidence>
<accession>A0A5E8CM30</accession>
<feature type="coiled-coil region" evidence="5">
    <location>
        <begin position="252"/>
        <end position="279"/>
    </location>
</feature>
<dbReference type="GO" id="GO:0006308">
    <property type="term" value="P:DNA catabolic process"/>
    <property type="evidence" value="ECO:0007669"/>
    <property type="project" value="InterPro"/>
</dbReference>
<organism evidence="8">
    <name type="scientific">seawater metagenome</name>
    <dbReference type="NCBI Taxonomy" id="1561972"/>
    <lineage>
        <taxon>unclassified sequences</taxon>
        <taxon>metagenomes</taxon>
        <taxon>ecological metagenomes</taxon>
    </lineage>
</organism>
<evidence type="ECO:0000256" key="4">
    <source>
        <dbReference type="ARBA" id="ARBA00022839"/>
    </source>
</evidence>
<dbReference type="GO" id="GO:0003676">
    <property type="term" value="F:nucleic acid binding"/>
    <property type="evidence" value="ECO:0007669"/>
    <property type="project" value="InterPro"/>
</dbReference>
<gene>
    <name evidence="8" type="ORF">CPAV1605_1063</name>
</gene>
<proteinExistence type="inferred from homology"/>
<dbReference type="AlphaFoldDB" id="A0A5E8CM30"/>
<keyword evidence="2" id="KW-0540">Nuclease</keyword>
<evidence type="ECO:0000256" key="3">
    <source>
        <dbReference type="ARBA" id="ARBA00022801"/>
    </source>
</evidence>